<evidence type="ECO:0000313" key="1">
    <source>
        <dbReference type="EMBL" id="UQT61219.1"/>
    </source>
</evidence>
<protein>
    <submittedName>
        <fullName evidence="1">Uncharacterized protein</fullName>
    </submittedName>
</protein>
<dbReference type="RefSeq" id="WP_249592551.1">
    <property type="nucleotide sequence ID" value="NZ_BAAAQL010000038.1"/>
</dbReference>
<evidence type="ECO:0000313" key="2">
    <source>
        <dbReference type="Proteomes" id="UP000829992"/>
    </source>
</evidence>
<keyword evidence="2" id="KW-1185">Reference proteome</keyword>
<accession>A0ABY4Q782</accession>
<dbReference type="Proteomes" id="UP000829992">
    <property type="component" value="Chromosome"/>
</dbReference>
<dbReference type="EMBL" id="CP097289">
    <property type="protein sequence ID" value="UQT61219.1"/>
    <property type="molecule type" value="Genomic_DNA"/>
</dbReference>
<proteinExistence type="predicted"/>
<sequence>MLTGAAAAEARLCDCPPQDGRTPKPQQGFELTVVDFTRLPRVPSMFDPERGHQRRTLLFLLLHQFVEQMAELVRDGYDQTRGGGAVREVRRLGYG</sequence>
<name>A0ABY4Q782_9ACTN</name>
<gene>
    <name evidence="1" type="ORF">M4V62_42525</name>
</gene>
<reference evidence="1 2" key="1">
    <citation type="submission" date="2022-05" db="EMBL/GenBank/DDBJ databases">
        <authorList>
            <person name="Zhou X."/>
            <person name="Li K."/>
            <person name="Man Y."/>
        </authorList>
    </citation>
    <scope>NUCLEOTIDE SEQUENCE [LARGE SCALE GENOMIC DNA]</scope>
    <source>
        <strain evidence="1 2">MS405</strain>
    </source>
</reference>
<organism evidence="1 2">
    <name type="scientific">Streptomyces durmitorensis</name>
    <dbReference type="NCBI Taxonomy" id="319947"/>
    <lineage>
        <taxon>Bacteria</taxon>
        <taxon>Bacillati</taxon>
        <taxon>Actinomycetota</taxon>
        <taxon>Actinomycetes</taxon>
        <taxon>Kitasatosporales</taxon>
        <taxon>Streptomycetaceae</taxon>
        <taxon>Streptomyces</taxon>
    </lineage>
</organism>